<keyword evidence="7" id="KW-1185">Reference proteome</keyword>
<keyword evidence="3" id="KW-0804">Transcription</keyword>
<proteinExistence type="predicted"/>
<sequence>MPVDTFEQPPRTPVAHGPAPAQRTVPSPTTEDVYALTNAMRGLILQAKNNHRALEKSSDHGRVSVLFILSKVGPMRASALAKDASLDLSTISRHLRTLEEEGYIAKTADPDDKRAFQVGLTERGHDFVRQFWRDRVNAVRDALSEWTADDVRALTRLLDRFVRDTEGCS</sequence>
<dbReference type="PANTHER" id="PTHR33164">
    <property type="entry name" value="TRANSCRIPTIONAL REGULATOR, MARR FAMILY"/>
    <property type="match status" value="1"/>
</dbReference>
<dbReference type="GO" id="GO:0006950">
    <property type="term" value="P:response to stress"/>
    <property type="evidence" value="ECO:0007669"/>
    <property type="project" value="TreeGrafter"/>
</dbReference>
<protein>
    <submittedName>
        <fullName evidence="6">MarR family transcriptional regulator</fullName>
    </submittedName>
</protein>
<accession>A0A8J8BD60</accession>
<evidence type="ECO:0000256" key="1">
    <source>
        <dbReference type="ARBA" id="ARBA00023015"/>
    </source>
</evidence>
<dbReference type="AlphaFoldDB" id="A0A8J8BD60"/>
<evidence type="ECO:0000256" key="3">
    <source>
        <dbReference type="ARBA" id="ARBA00023163"/>
    </source>
</evidence>
<evidence type="ECO:0000313" key="7">
    <source>
        <dbReference type="Proteomes" id="UP000677913"/>
    </source>
</evidence>
<dbReference type="PROSITE" id="PS50995">
    <property type="entry name" value="HTH_MARR_2"/>
    <property type="match status" value="1"/>
</dbReference>
<gene>
    <name evidence="6" type="ORF">KGA66_17790</name>
</gene>
<name>A0A8J8BD60_9ACTN</name>
<dbReference type="InterPro" id="IPR039422">
    <property type="entry name" value="MarR/SlyA-like"/>
</dbReference>
<evidence type="ECO:0000256" key="4">
    <source>
        <dbReference type="SAM" id="MobiDB-lite"/>
    </source>
</evidence>
<dbReference type="RefSeq" id="WP_211469274.1">
    <property type="nucleotide sequence ID" value="NZ_JAGSXH010000064.1"/>
</dbReference>
<keyword evidence="1" id="KW-0805">Transcription regulation</keyword>
<dbReference type="GO" id="GO:0003677">
    <property type="term" value="F:DNA binding"/>
    <property type="evidence" value="ECO:0007669"/>
    <property type="project" value="UniProtKB-KW"/>
</dbReference>
<evidence type="ECO:0000313" key="6">
    <source>
        <dbReference type="EMBL" id="MBS2964913.1"/>
    </source>
</evidence>
<reference evidence="6" key="1">
    <citation type="submission" date="2021-04" db="EMBL/GenBank/DDBJ databases">
        <title>Genome based classification of Actinospica acidithermotolerans sp. nov., an actinobacterium isolated from an Indonesian hot spring.</title>
        <authorList>
            <person name="Kusuma A.B."/>
            <person name="Putra K.E."/>
            <person name="Nafisah S."/>
            <person name="Loh J."/>
            <person name="Nouioui I."/>
            <person name="Goodfellow M."/>
        </authorList>
    </citation>
    <scope>NUCLEOTIDE SEQUENCE</scope>
    <source>
        <strain evidence="6">DSM 45618</strain>
    </source>
</reference>
<dbReference type="InterPro" id="IPR036388">
    <property type="entry name" value="WH-like_DNA-bd_sf"/>
</dbReference>
<organism evidence="6 7">
    <name type="scientific">Actinocrinis puniceicyclus</name>
    <dbReference type="NCBI Taxonomy" id="977794"/>
    <lineage>
        <taxon>Bacteria</taxon>
        <taxon>Bacillati</taxon>
        <taxon>Actinomycetota</taxon>
        <taxon>Actinomycetes</taxon>
        <taxon>Catenulisporales</taxon>
        <taxon>Actinospicaceae</taxon>
        <taxon>Actinocrinis</taxon>
    </lineage>
</organism>
<dbReference type="GO" id="GO:0003700">
    <property type="term" value="F:DNA-binding transcription factor activity"/>
    <property type="evidence" value="ECO:0007669"/>
    <property type="project" value="InterPro"/>
</dbReference>
<dbReference type="InterPro" id="IPR011991">
    <property type="entry name" value="ArsR-like_HTH"/>
</dbReference>
<keyword evidence="2" id="KW-0238">DNA-binding</keyword>
<dbReference type="CDD" id="cd00090">
    <property type="entry name" value="HTH_ARSR"/>
    <property type="match status" value="1"/>
</dbReference>
<comment type="caution">
    <text evidence="6">The sequence shown here is derived from an EMBL/GenBank/DDBJ whole genome shotgun (WGS) entry which is preliminary data.</text>
</comment>
<dbReference type="EMBL" id="JAGSXH010000064">
    <property type="protein sequence ID" value="MBS2964913.1"/>
    <property type="molecule type" value="Genomic_DNA"/>
</dbReference>
<dbReference type="SMART" id="SM00347">
    <property type="entry name" value="HTH_MARR"/>
    <property type="match status" value="1"/>
</dbReference>
<dbReference type="PANTHER" id="PTHR33164:SF57">
    <property type="entry name" value="MARR-FAMILY TRANSCRIPTIONAL REGULATOR"/>
    <property type="match status" value="1"/>
</dbReference>
<dbReference type="Proteomes" id="UP000677913">
    <property type="component" value="Unassembled WGS sequence"/>
</dbReference>
<dbReference type="InterPro" id="IPR036390">
    <property type="entry name" value="WH_DNA-bd_sf"/>
</dbReference>
<evidence type="ECO:0000256" key="2">
    <source>
        <dbReference type="ARBA" id="ARBA00023125"/>
    </source>
</evidence>
<feature type="region of interest" description="Disordered" evidence="4">
    <location>
        <begin position="1"/>
        <end position="28"/>
    </location>
</feature>
<feature type="domain" description="HTH marR-type" evidence="5">
    <location>
        <begin position="26"/>
        <end position="163"/>
    </location>
</feature>
<evidence type="ECO:0000259" key="5">
    <source>
        <dbReference type="PROSITE" id="PS50995"/>
    </source>
</evidence>
<dbReference type="Pfam" id="PF01047">
    <property type="entry name" value="MarR"/>
    <property type="match status" value="1"/>
</dbReference>
<dbReference type="Gene3D" id="1.10.10.10">
    <property type="entry name" value="Winged helix-like DNA-binding domain superfamily/Winged helix DNA-binding domain"/>
    <property type="match status" value="1"/>
</dbReference>
<dbReference type="PROSITE" id="PS01117">
    <property type="entry name" value="HTH_MARR_1"/>
    <property type="match status" value="1"/>
</dbReference>
<dbReference type="PRINTS" id="PR00598">
    <property type="entry name" value="HTHMARR"/>
</dbReference>
<dbReference type="SUPFAM" id="SSF46785">
    <property type="entry name" value="Winged helix' DNA-binding domain"/>
    <property type="match status" value="1"/>
</dbReference>
<dbReference type="InterPro" id="IPR023187">
    <property type="entry name" value="Tscrpt_reg_MarR-type_CS"/>
</dbReference>
<dbReference type="InterPro" id="IPR000835">
    <property type="entry name" value="HTH_MarR-typ"/>
</dbReference>